<evidence type="ECO:0000313" key="3">
    <source>
        <dbReference type="Proteomes" id="UP001221757"/>
    </source>
</evidence>
<reference evidence="2" key="1">
    <citation type="submission" date="2023-03" db="EMBL/GenBank/DDBJ databases">
        <title>Massive genome expansion in bonnet fungi (Mycena s.s.) driven by repeated elements and novel gene families across ecological guilds.</title>
        <authorList>
            <consortium name="Lawrence Berkeley National Laboratory"/>
            <person name="Harder C.B."/>
            <person name="Miyauchi S."/>
            <person name="Viragh M."/>
            <person name="Kuo A."/>
            <person name="Thoen E."/>
            <person name="Andreopoulos B."/>
            <person name="Lu D."/>
            <person name="Skrede I."/>
            <person name="Drula E."/>
            <person name="Henrissat B."/>
            <person name="Morin E."/>
            <person name="Kohler A."/>
            <person name="Barry K."/>
            <person name="LaButti K."/>
            <person name="Morin E."/>
            <person name="Salamov A."/>
            <person name="Lipzen A."/>
            <person name="Mereny Z."/>
            <person name="Hegedus B."/>
            <person name="Baldrian P."/>
            <person name="Stursova M."/>
            <person name="Weitz H."/>
            <person name="Taylor A."/>
            <person name="Grigoriev I.V."/>
            <person name="Nagy L.G."/>
            <person name="Martin F."/>
            <person name="Kauserud H."/>
        </authorList>
    </citation>
    <scope>NUCLEOTIDE SEQUENCE</scope>
    <source>
        <strain evidence="2">CBHHK067</strain>
    </source>
</reference>
<dbReference type="InterPro" id="IPR011051">
    <property type="entry name" value="RmlC_Cupin_sf"/>
</dbReference>
<keyword evidence="3" id="KW-1185">Reference proteome</keyword>
<dbReference type="PANTHER" id="PTHR33387:SF3">
    <property type="entry name" value="DUF985 DOMAIN-CONTAINING PROTEIN"/>
    <property type="match status" value="1"/>
</dbReference>
<name>A0AAD7CRZ1_MYCRO</name>
<dbReference type="EMBL" id="JARKIE010000263">
    <property type="protein sequence ID" value="KAJ7660029.1"/>
    <property type="molecule type" value="Genomic_DNA"/>
</dbReference>
<dbReference type="Gene3D" id="2.60.120.10">
    <property type="entry name" value="Jelly Rolls"/>
    <property type="match status" value="1"/>
</dbReference>
<evidence type="ECO:0000313" key="2">
    <source>
        <dbReference type="EMBL" id="KAJ7660029.1"/>
    </source>
</evidence>
<dbReference type="InterPro" id="IPR014710">
    <property type="entry name" value="RmlC-like_jellyroll"/>
</dbReference>
<comment type="caution">
    <text evidence="2">The sequence shown here is derived from an EMBL/GenBank/DDBJ whole genome shotgun (WGS) entry which is preliminary data.</text>
</comment>
<dbReference type="Pfam" id="PF06172">
    <property type="entry name" value="Cupin_5"/>
    <property type="match status" value="1"/>
</dbReference>
<organism evidence="2 3">
    <name type="scientific">Mycena rosella</name>
    <name type="common">Pink bonnet</name>
    <name type="synonym">Agaricus rosellus</name>
    <dbReference type="NCBI Taxonomy" id="1033263"/>
    <lineage>
        <taxon>Eukaryota</taxon>
        <taxon>Fungi</taxon>
        <taxon>Dikarya</taxon>
        <taxon>Basidiomycota</taxon>
        <taxon>Agaricomycotina</taxon>
        <taxon>Agaricomycetes</taxon>
        <taxon>Agaricomycetidae</taxon>
        <taxon>Agaricales</taxon>
        <taxon>Marasmiineae</taxon>
        <taxon>Mycenaceae</taxon>
        <taxon>Mycena</taxon>
    </lineage>
</organism>
<proteinExistence type="predicted"/>
<sequence>MTPATHRTPPDTAEIPVSTIVATPGNSPTLSPLVQQLGLLKHPEGGYFIETDRRPDKVASPFAGGGLRSLATVIYYLLDHDSPSGVIHMNKSVTYHVLHQGRAEYTLITPRNPPNIEKLVMGTGPGETRQLFVETGVWKMSRILPEDLMQAETEEDKRNLGCLITEVVVPGFDWQDHQFLTMDGLLELLKDVPNRESLISELSIHLKKVEEI</sequence>
<dbReference type="AlphaFoldDB" id="A0AAD7CRZ1"/>
<feature type="domain" description="DUF985" evidence="1">
    <location>
        <begin position="33"/>
        <end position="180"/>
    </location>
</feature>
<dbReference type="SUPFAM" id="SSF51182">
    <property type="entry name" value="RmlC-like cupins"/>
    <property type="match status" value="1"/>
</dbReference>
<dbReference type="PANTHER" id="PTHR33387">
    <property type="entry name" value="RMLC-LIKE JELLY ROLL FOLD PROTEIN"/>
    <property type="match status" value="1"/>
</dbReference>
<accession>A0AAD7CRZ1</accession>
<protein>
    <submittedName>
        <fullName evidence="2">RmlC-like cupin domain-containing protein</fullName>
    </submittedName>
</protein>
<dbReference type="InterPro" id="IPR009327">
    <property type="entry name" value="Cupin_DUF985"/>
</dbReference>
<dbReference type="InterPro" id="IPR039935">
    <property type="entry name" value="YML079W-like"/>
</dbReference>
<dbReference type="CDD" id="cd06121">
    <property type="entry name" value="cupin_YML079wp"/>
    <property type="match status" value="1"/>
</dbReference>
<evidence type="ECO:0000259" key="1">
    <source>
        <dbReference type="Pfam" id="PF06172"/>
    </source>
</evidence>
<dbReference type="Proteomes" id="UP001221757">
    <property type="component" value="Unassembled WGS sequence"/>
</dbReference>
<gene>
    <name evidence="2" type="ORF">B0H17DRAFT_1095426</name>
</gene>